<dbReference type="Proteomes" id="UP000612585">
    <property type="component" value="Unassembled WGS sequence"/>
</dbReference>
<evidence type="ECO:0000313" key="4">
    <source>
        <dbReference type="Proteomes" id="UP000612585"/>
    </source>
</evidence>
<organism evidence="3 4">
    <name type="scientific">Virgisporangium aurantiacum</name>
    <dbReference type="NCBI Taxonomy" id="175570"/>
    <lineage>
        <taxon>Bacteria</taxon>
        <taxon>Bacillati</taxon>
        <taxon>Actinomycetota</taxon>
        <taxon>Actinomycetes</taxon>
        <taxon>Micromonosporales</taxon>
        <taxon>Micromonosporaceae</taxon>
        <taxon>Virgisporangium</taxon>
    </lineage>
</organism>
<dbReference type="InterPro" id="IPR019302">
    <property type="entry name" value="CAP12/PCTIR_TIR_dom"/>
</dbReference>
<evidence type="ECO:0000259" key="2">
    <source>
        <dbReference type="Pfam" id="PF10137"/>
    </source>
</evidence>
<keyword evidence="4" id="KW-1185">Reference proteome</keyword>
<name>A0A8J4E6Z7_9ACTN</name>
<comment type="caution">
    <text evidence="3">The sequence shown here is derived from an EMBL/GenBank/DDBJ whole genome shotgun (WGS) entry which is preliminary data.</text>
</comment>
<reference evidence="3" key="1">
    <citation type="submission" date="2021-01" db="EMBL/GenBank/DDBJ databases">
        <title>Whole genome shotgun sequence of Virgisporangium aurantiacum NBRC 16421.</title>
        <authorList>
            <person name="Komaki H."/>
            <person name="Tamura T."/>
        </authorList>
    </citation>
    <scope>NUCLEOTIDE SEQUENCE</scope>
    <source>
        <strain evidence="3">NBRC 16421</strain>
    </source>
</reference>
<dbReference type="EMBL" id="BOPG01000100">
    <property type="protein sequence ID" value="GIJ63643.1"/>
    <property type="molecule type" value="Genomic_DNA"/>
</dbReference>
<dbReference type="RefSeq" id="WP_204010642.1">
    <property type="nucleotide sequence ID" value="NZ_BOPG01000100.1"/>
</dbReference>
<sequence>MDINGHNIVVGTGRAGDKTVNNYGSAGPPPPEGRTANDGGHADRSRRVFVVFGRDRPVRDRMFDFLRALGLEPLEWERIINEARHAAPYIGEVVARGVTQASAVLVLLTPDDVVHLHPSLHEPGEGADEVWPTCQPRPNALIELGMALATFPTSTVIVTIGTLRPFSDLAGRDVVRFDGSFASVQQLLGRLRAAGLPARDDGSDWYRADRFANWDAYLRRPRPPTV</sequence>
<dbReference type="AlphaFoldDB" id="A0A8J4E6Z7"/>
<gene>
    <name evidence="3" type="ORF">Vau01_111590</name>
</gene>
<accession>A0A8J4E6Z7</accession>
<evidence type="ECO:0000313" key="3">
    <source>
        <dbReference type="EMBL" id="GIJ63643.1"/>
    </source>
</evidence>
<protein>
    <recommendedName>
        <fullName evidence="2">CD-NTase-associated protein 12/Pycsar effector protein TIR domain-containing protein</fullName>
    </recommendedName>
</protein>
<proteinExistence type="predicted"/>
<feature type="domain" description="CD-NTase-associated protein 12/Pycsar effector protein TIR" evidence="2">
    <location>
        <begin position="47"/>
        <end position="178"/>
    </location>
</feature>
<dbReference type="Pfam" id="PF10137">
    <property type="entry name" value="CAP12-PCTIR_TIR"/>
    <property type="match status" value="1"/>
</dbReference>
<evidence type="ECO:0000256" key="1">
    <source>
        <dbReference type="SAM" id="MobiDB-lite"/>
    </source>
</evidence>
<dbReference type="GO" id="GO:0050135">
    <property type="term" value="F:NADP+ nucleosidase activity"/>
    <property type="evidence" value="ECO:0007669"/>
    <property type="project" value="InterPro"/>
</dbReference>
<feature type="region of interest" description="Disordered" evidence="1">
    <location>
        <begin position="11"/>
        <end position="41"/>
    </location>
</feature>